<evidence type="ECO:0000313" key="2">
    <source>
        <dbReference type="Proteomes" id="UP000231252"/>
    </source>
</evidence>
<evidence type="ECO:0000313" key="1">
    <source>
        <dbReference type="EMBL" id="PIS22002.1"/>
    </source>
</evidence>
<name>A0A2H0XAS1_UNCKA</name>
<dbReference type="Gene3D" id="3.40.5.90">
    <property type="entry name" value="CDGSH iron-sulfur domain, mitoNEET-type"/>
    <property type="match status" value="1"/>
</dbReference>
<evidence type="ECO:0008006" key="3">
    <source>
        <dbReference type="Google" id="ProtNLM"/>
    </source>
</evidence>
<organism evidence="1 2">
    <name type="scientific">candidate division WWE3 bacterium CG08_land_8_20_14_0_20_41_10</name>
    <dbReference type="NCBI Taxonomy" id="1975085"/>
    <lineage>
        <taxon>Bacteria</taxon>
        <taxon>Katanobacteria</taxon>
    </lineage>
</organism>
<dbReference type="EMBL" id="PEYU01000099">
    <property type="protein sequence ID" value="PIS22002.1"/>
    <property type="molecule type" value="Genomic_DNA"/>
</dbReference>
<dbReference type="AlphaFoldDB" id="A0A2H0XAS1"/>
<comment type="caution">
    <text evidence="1">The sequence shown here is derived from an EMBL/GenBank/DDBJ whole genome shotgun (WGS) entry which is preliminary data.</text>
</comment>
<gene>
    <name evidence="1" type="ORF">COT50_04430</name>
</gene>
<reference evidence="2" key="1">
    <citation type="submission" date="2017-09" db="EMBL/GenBank/DDBJ databases">
        <title>Depth-based differentiation of microbial function through sediment-hosted aquifers and enrichment of novel symbionts in the deep terrestrial subsurface.</title>
        <authorList>
            <person name="Probst A.J."/>
            <person name="Ladd B."/>
            <person name="Jarett J.K."/>
            <person name="Geller-Mcgrath D.E."/>
            <person name="Sieber C.M.K."/>
            <person name="Emerson J.B."/>
            <person name="Anantharaman K."/>
            <person name="Thomas B.C."/>
            <person name="Malmstrom R."/>
            <person name="Stieglmeier M."/>
            <person name="Klingl A."/>
            <person name="Woyke T."/>
            <person name="Ryan C.M."/>
            <person name="Banfield J.F."/>
        </authorList>
    </citation>
    <scope>NUCLEOTIDE SEQUENCE [LARGE SCALE GENOMIC DNA]</scope>
</reference>
<accession>A0A2H0XAS1</accession>
<protein>
    <recommendedName>
        <fullName evidence="3">Iron-binding zinc finger CDGSH type domain-containing protein</fullName>
    </recommendedName>
</protein>
<proteinExistence type="predicted"/>
<dbReference type="InterPro" id="IPR042216">
    <property type="entry name" value="MitoNEET_CISD"/>
</dbReference>
<dbReference type="Proteomes" id="UP000231252">
    <property type="component" value="Unassembled WGS sequence"/>
</dbReference>
<sequence length="69" mass="7440">MEKSYKIKKMGTGFSPHLLVLENTQDANDAVALCSCGGTKNLNGFCDGTHLQKAGNGCSCQFCKKPEDR</sequence>